<keyword evidence="4" id="KW-1185">Reference proteome</keyword>
<dbReference type="STRING" id="658196.A0A397SX75"/>
<proteinExistence type="predicted"/>
<dbReference type="PROSITE" id="PS00626">
    <property type="entry name" value="RCC1_2"/>
    <property type="match status" value="1"/>
</dbReference>
<evidence type="ECO:0000313" key="3">
    <source>
        <dbReference type="EMBL" id="RIA89609.1"/>
    </source>
</evidence>
<dbReference type="SUPFAM" id="SSF50985">
    <property type="entry name" value="RCC1/BLIP-II"/>
    <property type="match status" value="1"/>
</dbReference>
<reference evidence="3 4" key="1">
    <citation type="submission" date="2018-06" db="EMBL/GenBank/DDBJ databases">
        <title>Comparative genomics reveals the genomic features of Rhizophagus irregularis, R. cerebriforme, R. diaphanum and Gigaspora rosea, and their symbiotic lifestyle signature.</title>
        <authorList>
            <person name="Morin E."/>
            <person name="San Clemente H."/>
            <person name="Chen E.C.H."/>
            <person name="De La Providencia I."/>
            <person name="Hainaut M."/>
            <person name="Kuo A."/>
            <person name="Kohler A."/>
            <person name="Murat C."/>
            <person name="Tang N."/>
            <person name="Roy S."/>
            <person name="Loubradou J."/>
            <person name="Henrissat B."/>
            <person name="Grigoriev I.V."/>
            <person name="Corradi N."/>
            <person name="Roux C."/>
            <person name="Martin F.M."/>
        </authorList>
    </citation>
    <scope>NUCLEOTIDE SEQUENCE [LARGE SCALE GENOMIC DNA]</scope>
    <source>
        <strain evidence="3 4">DAOM 227022</strain>
    </source>
</reference>
<evidence type="ECO:0000313" key="4">
    <source>
        <dbReference type="Proteomes" id="UP000265703"/>
    </source>
</evidence>
<dbReference type="InterPro" id="IPR051210">
    <property type="entry name" value="Ub_ligase/GEF_domain"/>
</dbReference>
<dbReference type="PANTHER" id="PTHR22870:SF408">
    <property type="entry name" value="OS09G0560450 PROTEIN"/>
    <property type="match status" value="1"/>
</dbReference>
<sequence length="353" mass="39430">MRQIYAFGYNSFRQTNPENNDDIISVPSDITEIIQCDNIIWANISSTLGINNSERKLMRWGFDDTENKIVSPTHFPAQNMVKCFGDDNGIQGYLDVNGNLHGQAKKTFKLPAKCVDVAQMWTGDNVIAVTEDGKLWQFNLKNNEEPAKIIYSDESASLNPFFINVVCGENHCLALTRNGEVFSWGSGRFGQLGHGELINSLEKPTVIEFFQGLQVKEIACGGFHSAVITDIDFFDKDSGDLYTFGWNHFGRLGISLSKDSTVNCTGPSLIEFDRGNDGELNVLKVACGSAHTVAITDDCRLWSCGWGKYGQLGLGANRLNDNYKFVQVDSMDFMDKRFVDCICGRWNTFLILN</sequence>
<protein>
    <submittedName>
        <fullName evidence="3">Regulator of chromosome condensation 1/beta-lactamase-inhibitor protein II</fullName>
    </submittedName>
</protein>
<name>A0A397SX75_9GLOM</name>
<dbReference type="OrthoDB" id="5370059at2759"/>
<keyword evidence="1" id="KW-0677">Repeat</keyword>
<feature type="repeat" description="RCC1" evidence="2">
    <location>
        <begin position="179"/>
        <end position="231"/>
    </location>
</feature>
<dbReference type="PROSITE" id="PS50012">
    <property type="entry name" value="RCC1_3"/>
    <property type="match status" value="2"/>
</dbReference>
<dbReference type="Pfam" id="PF00415">
    <property type="entry name" value="RCC1"/>
    <property type="match status" value="3"/>
</dbReference>
<dbReference type="PANTHER" id="PTHR22870">
    <property type="entry name" value="REGULATOR OF CHROMOSOME CONDENSATION"/>
    <property type="match status" value="1"/>
</dbReference>
<organism evidence="3 4">
    <name type="scientific">Glomus cerebriforme</name>
    <dbReference type="NCBI Taxonomy" id="658196"/>
    <lineage>
        <taxon>Eukaryota</taxon>
        <taxon>Fungi</taxon>
        <taxon>Fungi incertae sedis</taxon>
        <taxon>Mucoromycota</taxon>
        <taxon>Glomeromycotina</taxon>
        <taxon>Glomeromycetes</taxon>
        <taxon>Glomerales</taxon>
        <taxon>Glomeraceae</taxon>
        <taxon>Glomus</taxon>
    </lineage>
</organism>
<dbReference type="EMBL" id="QKYT01000213">
    <property type="protein sequence ID" value="RIA89609.1"/>
    <property type="molecule type" value="Genomic_DNA"/>
</dbReference>
<dbReference type="InterPro" id="IPR000408">
    <property type="entry name" value="Reg_chr_condens"/>
</dbReference>
<dbReference type="InterPro" id="IPR009091">
    <property type="entry name" value="RCC1/BLIP-II"/>
</dbReference>
<dbReference type="AlphaFoldDB" id="A0A397SX75"/>
<gene>
    <name evidence="3" type="ORF">C1645_738512</name>
</gene>
<comment type="caution">
    <text evidence="3">The sequence shown here is derived from an EMBL/GenBank/DDBJ whole genome shotgun (WGS) entry which is preliminary data.</text>
</comment>
<evidence type="ECO:0000256" key="2">
    <source>
        <dbReference type="PROSITE-ProRule" id="PRU00235"/>
    </source>
</evidence>
<dbReference type="Gene3D" id="2.130.10.30">
    <property type="entry name" value="Regulator of chromosome condensation 1/beta-lactamase-inhibitor protein II"/>
    <property type="match status" value="1"/>
</dbReference>
<accession>A0A397SX75</accession>
<dbReference type="Proteomes" id="UP000265703">
    <property type="component" value="Unassembled WGS sequence"/>
</dbReference>
<dbReference type="PRINTS" id="PR00633">
    <property type="entry name" value="RCCNDNSATION"/>
</dbReference>
<evidence type="ECO:0000256" key="1">
    <source>
        <dbReference type="ARBA" id="ARBA00022737"/>
    </source>
</evidence>
<feature type="repeat" description="RCC1" evidence="2">
    <location>
        <begin position="239"/>
        <end position="298"/>
    </location>
</feature>